<proteinExistence type="predicted"/>
<dbReference type="EMBL" id="SOSA01000021">
    <property type="protein sequence ID" value="THC99314.1"/>
    <property type="molecule type" value="Genomic_DNA"/>
</dbReference>
<reference evidence="1 2" key="1">
    <citation type="submission" date="2019-03" db="EMBL/GenBank/DDBJ databases">
        <title>The genome sequence of a newly discovered highly antifungal drug resistant Aspergillus species, Aspergillus tanneri NIH 1004.</title>
        <authorList>
            <person name="Mounaud S."/>
            <person name="Singh I."/>
            <person name="Joardar V."/>
            <person name="Pakala S."/>
            <person name="Pakala S."/>
            <person name="Venepally P."/>
            <person name="Hoover J."/>
            <person name="Nierman W."/>
            <person name="Chung J."/>
            <person name="Losada L."/>
        </authorList>
    </citation>
    <scope>NUCLEOTIDE SEQUENCE [LARGE SCALE GENOMIC DNA]</scope>
    <source>
        <strain evidence="1 2">NIH1004</strain>
    </source>
</reference>
<protein>
    <submittedName>
        <fullName evidence="1">Uncharacterized protein</fullName>
    </submittedName>
</protein>
<dbReference type="AlphaFoldDB" id="A0A4S3JV62"/>
<name>A0A4S3JV62_9EURO</name>
<evidence type="ECO:0000313" key="1">
    <source>
        <dbReference type="EMBL" id="THC99314.1"/>
    </source>
</evidence>
<gene>
    <name evidence="1" type="ORF">EYZ11_001220</name>
</gene>
<organism evidence="1 2">
    <name type="scientific">Aspergillus tanneri</name>
    <dbReference type="NCBI Taxonomy" id="1220188"/>
    <lineage>
        <taxon>Eukaryota</taxon>
        <taxon>Fungi</taxon>
        <taxon>Dikarya</taxon>
        <taxon>Ascomycota</taxon>
        <taxon>Pezizomycotina</taxon>
        <taxon>Eurotiomycetes</taxon>
        <taxon>Eurotiomycetidae</taxon>
        <taxon>Eurotiales</taxon>
        <taxon>Aspergillaceae</taxon>
        <taxon>Aspergillus</taxon>
        <taxon>Aspergillus subgen. Circumdati</taxon>
    </lineage>
</organism>
<keyword evidence="2" id="KW-1185">Reference proteome</keyword>
<accession>A0A4S3JV62</accession>
<dbReference type="Proteomes" id="UP000308092">
    <property type="component" value="Unassembled WGS sequence"/>
</dbReference>
<evidence type="ECO:0000313" key="2">
    <source>
        <dbReference type="Proteomes" id="UP000308092"/>
    </source>
</evidence>
<sequence length="29" mass="3158">MATDWEFIQQLEAGLEACGSRSLDPACSE</sequence>
<comment type="caution">
    <text evidence="1">The sequence shown here is derived from an EMBL/GenBank/DDBJ whole genome shotgun (WGS) entry which is preliminary data.</text>
</comment>
<dbReference type="VEuPathDB" id="FungiDB:EYZ11_001220"/>